<name>A0A9P4VMY3_9PEZI</name>
<dbReference type="EMBL" id="MU006111">
    <property type="protein sequence ID" value="KAF2835122.1"/>
    <property type="molecule type" value="Genomic_DNA"/>
</dbReference>
<dbReference type="Gene3D" id="3.40.50.1820">
    <property type="entry name" value="alpha/beta hydrolase"/>
    <property type="match status" value="1"/>
</dbReference>
<dbReference type="PRINTS" id="PR00412">
    <property type="entry name" value="EPOXHYDRLASE"/>
</dbReference>
<dbReference type="InterPro" id="IPR000639">
    <property type="entry name" value="Epox_hydrolase-like"/>
</dbReference>
<dbReference type="InterPro" id="IPR000073">
    <property type="entry name" value="AB_hydrolase_1"/>
</dbReference>
<dbReference type="SUPFAM" id="SSF53474">
    <property type="entry name" value="alpha/beta-Hydrolases"/>
    <property type="match status" value="1"/>
</dbReference>
<dbReference type="Pfam" id="PF00561">
    <property type="entry name" value="Abhydrolase_1"/>
    <property type="match status" value="1"/>
</dbReference>
<reference evidence="4" key="1">
    <citation type="journal article" date="2020" name="Stud. Mycol.">
        <title>101 Dothideomycetes genomes: a test case for predicting lifestyles and emergence of pathogens.</title>
        <authorList>
            <person name="Haridas S."/>
            <person name="Albert R."/>
            <person name="Binder M."/>
            <person name="Bloem J."/>
            <person name="Labutti K."/>
            <person name="Salamov A."/>
            <person name="Andreopoulos B."/>
            <person name="Baker S."/>
            <person name="Barry K."/>
            <person name="Bills G."/>
            <person name="Bluhm B."/>
            <person name="Cannon C."/>
            <person name="Castanera R."/>
            <person name="Culley D."/>
            <person name="Daum C."/>
            <person name="Ezra D."/>
            <person name="Gonzalez J."/>
            <person name="Henrissat B."/>
            <person name="Kuo A."/>
            <person name="Liang C."/>
            <person name="Lipzen A."/>
            <person name="Lutzoni F."/>
            <person name="Magnuson J."/>
            <person name="Mondo S."/>
            <person name="Nolan M."/>
            <person name="Ohm R."/>
            <person name="Pangilinan J."/>
            <person name="Park H.-J."/>
            <person name="Ramirez L."/>
            <person name="Alfaro M."/>
            <person name="Sun H."/>
            <person name="Tritt A."/>
            <person name="Yoshinaga Y."/>
            <person name="Zwiers L.-H."/>
            <person name="Turgeon B."/>
            <person name="Goodwin S."/>
            <person name="Spatafora J."/>
            <person name="Crous P."/>
            <person name="Grigoriev I."/>
        </authorList>
    </citation>
    <scope>NUCLEOTIDE SEQUENCE</scope>
    <source>
        <strain evidence="4">CBS 101060</strain>
    </source>
</reference>
<proteinExistence type="inferred from homology"/>
<evidence type="ECO:0000256" key="1">
    <source>
        <dbReference type="ARBA" id="ARBA00022801"/>
    </source>
</evidence>
<dbReference type="GO" id="GO:0016787">
    <property type="term" value="F:hydrolase activity"/>
    <property type="evidence" value="ECO:0007669"/>
    <property type="project" value="UniProtKB-KW"/>
</dbReference>
<evidence type="ECO:0000313" key="4">
    <source>
        <dbReference type="EMBL" id="KAF2835122.1"/>
    </source>
</evidence>
<gene>
    <name evidence="4" type="ORF">M501DRAFT_942626</name>
</gene>
<protein>
    <submittedName>
        <fullName evidence="4">Alpha/beta-hydrolase</fullName>
    </submittedName>
</protein>
<dbReference type="PANTHER" id="PTHR43329">
    <property type="entry name" value="EPOXIDE HYDROLASE"/>
    <property type="match status" value="1"/>
</dbReference>
<evidence type="ECO:0000313" key="5">
    <source>
        <dbReference type="Proteomes" id="UP000799429"/>
    </source>
</evidence>
<dbReference type="AlphaFoldDB" id="A0A9P4VMY3"/>
<evidence type="ECO:0000256" key="2">
    <source>
        <dbReference type="ARBA" id="ARBA00038334"/>
    </source>
</evidence>
<dbReference type="OrthoDB" id="408373at2759"/>
<comment type="similarity">
    <text evidence="2">Belongs to the AB hydrolase superfamily. Epoxide hydrolase family.</text>
</comment>
<dbReference type="Proteomes" id="UP000799429">
    <property type="component" value="Unassembled WGS sequence"/>
</dbReference>
<feature type="domain" description="AB hydrolase-1" evidence="3">
    <location>
        <begin position="38"/>
        <end position="134"/>
    </location>
</feature>
<organism evidence="4 5">
    <name type="scientific">Patellaria atrata CBS 101060</name>
    <dbReference type="NCBI Taxonomy" id="1346257"/>
    <lineage>
        <taxon>Eukaryota</taxon>
        <taxon>Fungi</taxon>
        <taxon>Dikarya</taxon>
        <taxon>Ascomycota</taxon>
        <taxon>Pezizomycotina</taxon>
        <taxon>Dothideomycetes</taxon>
        <taxon>Dothideomycetes incertae sedis</taxon>
        <taxon>Patellariales</taxon>
        <taxon>Patellariaceae</taxon>
        <taxon>Patellaria</taxon>
    </lineage>
</organism>
<sequence length="299" mass="33645">MPDTTSAQRTFTFESGGEEIRIHYIDARLTKSISLKGTILLIHGFPQTSYQFRHVIRPFADAGYRVLAPDYRGAGQSSKPSNGFTKSTMAFDLLKLVREHLGIKDKIHIVGHDIGAMIAYAYASRFSKHVASVTWGECLLPGTDPYENKKGTPELFHFVFHQIRDLPEALIAGREEIYLKHFYDKQVYNGAAISIDSLKYYTTMFSQPGAMRCGIELYRAFGTDAEENREWVKKQGKCGVPSLILSGRKSFLETFASPMAEEVHENIEVACVEEAGHWIAEENPAEFVGKVLAFVRKHT</sequence>
<comment type="caution">
    <text evidence="4">The sequence shown here is derived from an EMBL/GenBank/DDBJ whole genome shotgun (WGS) entry which is preliminary data.</text>
</comment>
<keyword evidence="5" id="KW-1185">Reference proteome</keyword>
<keyword evidence="1" id="KW-0378">Hydrolase</keyword>
<accession>A0A9P4VMY3</accession>
<dbReference type="InterPro" id="IPR029058">
    <property type="entry name" value="AB_hydrolase_fold"/>
</dbReference>
<evidence type="ECO:0000259" key="3">
    <source>
        <dbReference type="Pfam" id="PF00561"/>
    </source>
</evidence>